<feature type="domain" description="DDE Tnp4" evidence="4">
    <location>
        <begin position="5"/>
        <end position="65"/>
    </location>
</feature>
<evidence type="ECO:0000259" key="4">
    <source>
        <dbReference type="Pfam" id="PF13359"/>
    </source>
</evidence>
<sequence>MKPFPDRGRLTPKQRKLNLKFSALRFVVERAFGLLKSRWRIIVKTIEQKTTTLKKTVIAACVLHNICIERGDLHDADYSDSDDSSDDYSEGRNETGNNIRDIIKRPCVGKPVKNRSSAV</sequence>
<evidence type="ECO:0000313" key="5">
    <source>
        <dbReference type="EMBL" id="KAK2559198.1"/>
    </source>
</evidence>
<dbReference type="InterPro" id="IPR027806">
    <property type="entry name" value="HARBI1_dom"/>
</dbReference>
<reference evidence="5" key="2">
    <citation type="journal article" date="2023" name="Science">
        <title>Genomic signatures of disease resistance in endangered staghorn corals.</title>
        <authorList>
            <person name="Vollmer S.V."/>
            <person name="Selwyn J.D."/>
            <person name="Despard B.A."/>
            <person name="Roesel C.L."/>
        </authorList>
    </citation>
    <scope>NUCLEOTIDE SEQUENCE</scope>
    <source>
        <strain evidence="5">K2</strain>
    </source>
</reference>
<dbReference type="Pfam" id="PF13359">
    <property type="entry name" value="DDE_Tnp_4"/>
    <property type="match status" value="1"/>
</dbReference>
<dbReference type="GO" id="GO:0046872">
    <property type="term" value="F:metal ion binding"/>
    <property type="evidence" value="ECO:0007669"/>
    <property type="project" value="UniProtKB-KW"/>
</dbReference>
<organism evidence="5 6">
    <name type="scientific">Acropora cervicornis</name>
    <name type="common">Staghorn coral</name>
    <dbReference type="NCBI Taxonomy" id="6130"/>
    <lineage>
        <taxon>Eukaryota</taxon>
        <taxon>Metazoa</taxon>
        <taxon>Cnidaria</taxon>
        <taxon>Anthozoa</taxon>
        <taxon>Hexacorallia</taxon>
        <taxon>Scleractinia</taxon>
        <taxon>Astrocoeniina</taxon>
        <taxon>Acroporidae</taxon>
        <taxon>Acropora</taxon>
    </lineage>
</organism>
<proteinExistence type="predicted"/>
<dbReference type="AlphaFoldDB" id="A0AAD9QDD4"/>
<keyword evidence="2" id="KW-0479">Metal-binding</keyword>
<evidence type="ECO:0000256" key="2">
    <source>
        <dbReference type="ARBA" id="ARBA00022723"/>
    </source>
</evidence>
<evidence type="ECO:0000256" key="3">
    <source>
        <dbReference type="SAM" id="MobiDB-lite"/>
    </source>
</evidence>
<accession>A0AAD9QDD4</accession>
<feature type="region of interest" description="Disordered" evidence="3">
    <location>
        <begin position="74"/>
        <end position="119"/>
    </location>
</feature>
<comment type="caution">
    <text evidence="5">The sequence shown here is derived from an EMBL/GenBank/DDBJ whole genome shotgun (WGS) entry which is preliminary data.</text>
</comment>
<reference evidence="5" key="1">
    <citation type="journal article" date="2023" name="G3 (Bethesda)">
        <title>Whole genome assembly and annotation of the endangered Caribbean coral Acropora cervicornis.</title>
        <authorList>
            <person name="Selwyn J.D."/>
            <person name="Vollmer S.V."/>
        </authorList>
    </citation>
    <scope>NUCLEOTIDE SEQUENCE</scope>
    <source>
        <strain evidence="5">K2</strain>
    </source>
</reference>
<dbReference type="EMBL" id="JARQWQ010000041">
    <property type="protein sequence ID" value="KAK2559198.1"/>
    <property type="molecule type" value="Genomic_DNA"/>
</dbReference>
<feature type="compositionally biased region" description="Acidic residues" evidence="3">
    <location>
        <begin position="78"/>
        <end position="88"/>
    </location>
</feature>
<comment type="cofactor">
    <cofactor evidence="1">
        <name>a divalent metal cation</name>
        <dbReference type="ChEBI" id="CHEBI:60240"/>
    </cofactor>
</comment>
<protein>
    <recommendedName>
        <fullName evidence="4">DDE Tnp4 domain-containing protein</fullName>
    </recommendedName>
</protein>
<evidence type="ECO:0000256" key="1">
    <source>
        <dbReference type="ARBA" id="ARBA00001968"/>
    </source>
</evidence>
<evidence type="ECO:0000313" key="6">
    <source>
        <dbReference type="Proteomes" id="UP001249851"/>
    </source>
</evidence>
<dbReference type="Proteomes" id="UP001249851">
    <property type="component" value="Unassembled WGS sequence"/>
</dbReference>
<keyword evidence="6" id="KW-1185">Reference proteome</keyword>
<name>A0AAD9QDD4_ACRCE</name>
<gene>
    <name evidence="5" type="ORF">P5673_018334</name>
</gene>